<reference evidence="2" key="1">
    <citation type="submission" date="2016-06" db="EMBL/GenBank/DDBJ databases">
        <authorList>
            <person name="Rodrigo-Torres L."/>
            <person name="Arahal D.R."/>
        </authorList>
    </citation>
    <scope>NUCLEOTIDE SEQUENCE [LARGE SCALE GENOMIC DNA]</scope>
    <source>
        <strain evidence="2">CECT 7224</strain>
    </source>
</reference>
<accession>A0A1C3JKG2</accession>
<evidence type="ECO:0000313" key="2">
    <source>
        <dbReference type="Proteomes" id="UP000092819"/>
    </source>
</evidence>
<evidence type="ECO:0000313" key="1">
    <source>
        <dbReference type="EMBL" id="SBT15660.1"/>
    </source>
</evidence>
<dbReference type="Proteomes" id="UP000092819">
    <property type="component" value="Unassembled WGS sequence"/>
</dbReference>
<dbReference type="AlphaFoldDB" id="A0A1C3JKG2"/>
<dbReference type="EMBL" id="FLQZ01000176">
    <property type="protein sequence ID" value="SBT15660.1"/>
    <property type="molecule type" value="Genomic_DNA"/>
</dbReference>
<gene>
    <name evidence="1" type="ORF">VCE7224_04465</name>
</gene>
<keyword evidence="2" id="KW-1185">Reference proteome</keyword>
<dbReference type="InterPro" id="IPR046897">
    <property type="entry name" value="ABC-3C_MC6"/>
</dbReference>
<dbReference type="RefSeq" id="WP_370736631.1">
    <property type="nucleotide sequence ID" value="NZ_AP025464.1"/>
</dbReference>
<proteinExistence type="predicted"/>
<dbReference type="Pfam" id="PF20293">
    <property type="entry name" value="MC6"/>
    <property type="match status" value="1"/>
</dbReference>
<sequence>MIISNSQTQRLTLFFIGSNIISLIKQHQFNSIEPLILYNNYCERVEHISISYFLFGLDWLYISGLAKYNESGDIILCKSEG</sequence>
<name>A0A1C3JKG2_9VIBR</name>
<protein>
    <submittedName>
        <fullName evidence="1">Uncharacterized protein</fullName>
    </submittedName>
</protein>
<organism evidence="1 2">
    <name type="scientific">Vibrio celticus</name>
    <dbReference type="NCBI Taxonomy" id="446372"/>
    <lineage>
        <taxon>Bacteria</taxon>
        <taxon>Pseudomonadati</taxon>
        <taxon>Pseudomonadota</taxon>
        <taxon>Gammaproteobacteria</taxon>
        <taxon>Vibrionales</taxon>
        <taxon>Vibrionaceae</taxon>
        <taxon>Vibrio</taxon>
    </lineage>
</organism>